<proteinExistence type="predicted"/>
<name>A0A8J2KPG5_9HEXA</name>
<feature type="region of interest" description="Disordered" evidence="1">
    <location>
        <begin position="58"/>
        <end position="94"/>
    </location>
</feature>
<evidence type="ECO:0000313" key="3">
    <source>
        <dbReference type="Proteomes" id="UP000708208"/>
    </source>
</evidence>
<accession>A0A8J2KPG5</accession>
<reference evidence="2" key="1">
    <citation type="submission" date="2021-06" db="EMBL/GenBank/DDBJ databases">
        <authorList>
            <person name="Hodson N. C."/>
            <person name="Mongue J. A."/>
            <person name="Jaron S. K."/>
        </authorList>
    </citation>
    <scope>NUCLEOTIDE SEQUENCE</scope>
</reference>
<keyword evidence="3" id="KW-1185">Reference proteome</keyword>
<feature type="non-terminal residue" evidence="2">
    <location>
        <position position="1"/>
    </location>
</feature>
<dbReference type="AlphaFoldDB" id="A0A8J2KPG5"/>
<evidence type="ECO:0000313" key="2">
    <source>
        <dbReference type="EMBL" id="CAG7821611.1"/>
    </source>
</evidence>
<evidence type="ECO:0000256" key="1">
    <source>
        <dbReference type="SAM" id="MobiDB-lite"/>
    </source>
</evidence>
<sequence length="207" mass="22977">QFVRLPAPPLDFLVGNQVPQEHSAVSRPLQILEYGGEEDSVESIPHTYTLTVLDENLSNVNQPDHTDGLQPSTPKSTRDFNNQTYDSQSNSGISRNEVTLRDELNNLNATVVRNFAIIRANQAALASSVEEMKLLVCKLADIGSFPATQKEARKRNFGFPFLSLEAFEEFDSKLSQDENFRSSAVSHLGLTGGKNLVERVNGMLRKL</sequence>
<comment type="caution">
    <text evidence="2">The sequence shown here is derived from an EMBL/GenBank/DDBJ whole genome shotgun (WGS) entry which is preliminary data.</text>
</comment>
<gene>
    <name evidence="2" type="ORF">AFUS01_LOCUS31941</name>
</gene>
<organism evidence="2 3">
    <name type="scientific">Allacma fusca</name>
    <dbReference type="NCBI Taxonomy" id="39272"/>
    <lineage>
        <taxon>Eukaryota</taxon>
        <taxon>Metazoa</taxon>
        <taxon>Ecdysozoa</taxon>
        <taxon>Arthropoda</taxon>
        <taxon>Hexapoda</taxon>
        <taxon>Collembola</taxon>
        <taxon>Symphypleona</taxon>
        <taxon>Sminthuridae</taxon>
        <taxon>Allacma</taxon>
    </lineage>
</organism>
<feature type="non-terminal residue" evidence="2">
    <location>
        <position position="207"/>
    </location>
</feature>
<protein>
    <submittedName>
        <fullName evidence="2">Uncharacterized protein</fullName>
    </submittedName>
</protein>
<dbReference type="EMBL" id="CAJVCH010516880">
    <property type="protein sequence ID" value="CAG7821611.1"/>
    <property type="molecule type" value="Genomic_DNA"/>
</dbReference>
<dbReference type="Proteomes" id="UP000708208">
    <property type="component" value="Unassembled WGS sequence"/>
</dbReference>